<organism evidence="1 2">
    <name type="scientific">Neurospora intermedia</name>
    <dbReference type="NCBI Taxonomy" id="5142"/>
    <lineage>
        <taxon>Eukaryota</taxon>
        <taxon>Fungi</taxon>
        <taxon>Dikarya</taxon>
        <taxon>Ascomycota</taxon>
        <taxon>Pezizomycotina</taxon>
        <taxon>Sordariomycetes</taxon>
        <taxon>Sordariomycetidae</taxon>
        <taxon>Sordariales</taxon>
        <taxon>Sordariaceae</taxon>
        <taxon>Neurospora</taxon>
    </lineage>
</organism>
<keyword evidence="2" id="KW-1185">Reference proteome</keyword>
<comment type="caution">
    <text evidence="1">The sequence shown here is derived from an EMBL/GenBank/DDBJ whole genome shotgun (WGS) entry which is preliminary data.</text>
</comment>
<reference evidence="1 2" key="1">
    <citation type="submission" date="2023-09" db="EMBL/GenBank/DDBJ databases">
        <title>Multi-omics analysis of a traditional fermented food reveals byproduct-associated fungal strains for waste-to-food upcycling.</title>
        <authorList>
            <consortium name="Lawrence Berkeley National Laboratory"/>
            <person name="Rekdal V.M."/>
            <person name="Villalobos-Escobedo J.M."/>
            <person name="Rodriguez-Valeron N."/>
            <person name="Garcia M.O."/>
            <person name="Vasquez D.P."/>
            <person name="Damayanti I."/>
            <person name="Sorensen P.M."/>
            <person name="Baidoo E.E."/>
            <person name="De Carvalho A.C."/>
            <person name="Riley R."/>
            <person name="Lipzen A."/>
            <person name="He G."/>
            <person name="Yan M."/>
            <person name="Haridas S."/>
            <person name="Daum C."/>
            <person name="Yoshinaga Y."/>
            <person name="Ng V."/>
            <person name="Grigoriev I.V."/>
            <person name="Munk R."/>
            <person name="Nuraida L."/>
            <person name="Wijaya C.H."/>
            <person name="Morales P.-C."/>
            <person name="Keasling J.D."/>
        </authorList>
    </citation>
    <scope>NUCLEOTIDE SEQUENCE [LARGE SCALE GENOMIC DNA]</scope>
    <source>
        <strain evidence="1 2">FGSC 2613</strain>
    </source>
</reference>
<protein>
    <submittedName>
        <fullName evidence="1">Uncharacterized protein</fullName>
    </submittedName>
</protein>
<feature type="non-terminal residue" evidence="1">
    <location>
        <position position="1"/>
    </location>
</feature>
<sequence length="66" mass="7715">VEMKPGADHFKLVRDAWLLTKPKQDIYPPTEPPNWYQCRRGGYHAPQTWPSLVELVGDDVQWPVKQ</sequence>
<evidence type="ECO:0000313" key="1">
    <source>
        <dbReference type="EMBL" id="KAL0470263.1"/>
    </source>
</evidence>
<gene>
    <name evidence="1" type="ORF">QR685DRAFT_442733</name>
</gene>
<proteinExistence type="predicted"/>
<evidence type="ECO:0000313" key="2">
    <source>
        <dbReference type="Proteomes" id="UP001451303"/>
    </source>
</evidence>
<name>A0ABR3DDA3_NEUIN</name>
<accession>A0ABR3DDA3</accession>
<dbReference type="Proteomes" id="UP001451303">
    <property type="component" value="Unassembled WGS sequence"/>
</dbReference>
<dbReference type="EMBL" id="JAVLET010000004">
    <property type="protein sequence ID" value="KAL0470263.1"/>
    <property type="molecule type" value="Genomic_DNA"/>
</dbReference>